<evidence type="ECO:0000313" key="2">
    <source>
        <dbReference type="EMBL" id="CAK0847465.1"/>
    </source>
</evidence>
<dbReference type="Proteomes" id="UP001189429">
    <property type="component" value="Unassembled WGS sequence"/>
</dbReference>
<protein>
    <submittedName>
        <fullName evidence="2">Uncharacterized protein</fullName>
    </submittedName>
</protein>
<name>A0ABN9TN46_9DINO</name>
<dbReference type="EMBL" id="CAUYUJ010014902">
    <property type="protein sequence ID" value="CAK0847465.1"/>
    <property type="molecule type" value="Genomic_DNA"/>
</dbReference>
<evidence type="ECO:0000256" key="1">
    <source>
        <dbReference type="SAM" id="MobiDB-lite"/>
    </source>
</evidence>
<feature type="region of interest" description="Disordered" evidence="1">
    <location>
        <begin position="38"/>
        <end position="150"/>
    </location>
</feature>
<feature type="region of interest" description="Disordered" evidence="1">
    <location>
        <begin position="1"/>
        <end position="24"/>
    </location>
</feature>
<proteinExistence type="predicted"/>
<keyword evidence="3" id="KW-1185">Reference proteome</keyword>
<evidence type="ECO:0000313" key="3">
    <source>
        <dbReference type="Proteomes" id="UP001189429"/>
    </source>
</evidence>
<reference evidence="2" key="1">
    <citation type="submission" date="2023-10" db="EMBL/GenBank/DDBJ databases">
        <authorList>
            <person name="Chen Y."/>
            <person name="Shah S."/>
            <person name="Dougan E. K."/>
            <person name="Thang M."/>
            <person name="Chan C."/>
        </authorList>
    </citation>
    <scope>NUCLEOTIDE SEQUENCE [LARGE SCALE GENOMIC DNA]</scope>
</reference>
<accession>A0ABN9TN46</accession>
<sequence length="150" mass="16342">MQKTPPGTVMFGGAGPSPAHRGGRHLFAVAHASCVEDRGKGCPVAFPPTRPRRKKGVVPGKLSARGLAGHPEGQRHIYADVSSSRRRRNEEEEEEEEEKEKEQGKEKQDEEKAVGLPGRPSAPRGARRQPRPLSKPALNNQSARTNGCRV</sequence>
<feature type="compositionally biased region" description="Basic and acidic residues" evidence="1">
    <location>
        <begin position="100"/>
        <end position="113"/>
    </location>
</feature>
<feature type="compositionally biased region" description="Polar residues" evidence="1">
    <location>
        <begin position="137"/>
        <end position="150"/>
    </location>
</feature>
<organism evidence="2 3">
    <name type="scientific">Prorocentrum cordatum</name>
    <dbReference type="NCBI Taxonomy" id="2364126"/>
    <lineage>
        <taxon>Eukaryota</taxon>
        <taxon>Sar</taxon>
        <taxon>Alveolata</taxon>
        <taxon>Dinophyceae</taxon>
        <taxon>Prorocentrales</taxon>
        <taxon>Prorocentraceae</taxon>
        <taxon>Prorocentrum</taxon>
    </lineage>
</organism>
<gene>
    <name evidence="2" type="ORF">PCOR1329_LOCUS40657</name>
</gene>
<comment type="caution">
    <text evidence="2">The sequence shown here is derived from an EMBL/GenBank/DDBJ whole genome shotgun (WGS) entry which is preliminary data.</text>
</comment>